<evidence type="ECO:0000256" key="1">
    <source>
        <dbReference type="ARBA" id="ARBA00023015"/>
    </source>
</evidence>
<dbReference type="Gene3D" id="1.10.10.10">
    <property type="entry name" value="Winged helix-like DNA-binding domain superfamily/Winged helix DNA-binding domain"/>
    <property type="match status" value="1"/>
</dbReference>
<dbReference type="EMBL" id="JAEEGA010000011">
    <property type="protein sequence ID" value="MBP1042701.1"/>
    <property type="molecule type" value="Genomic_DNA"/>
</dbReference>
<protein>
    <submittedName>
        <fullName evidence="4">Helix-turn-helix domain-containing protein</fullName>
    </submittedName>
</protein>
<dbReference type="RefSeq" id="WP_209530116.1">
    <property type="nucleotide sequence ID" value="NZ_JAEEGA010000011.1"/>
</dbReference>
<comment type="caution">
    <text evidence="4">The sequence shown here is derived from an EMBL/GenBank/DDBJ whole genome shotgun (WGS) entry which is preliminary data.</text>
</comment>
<dbReference type="PANTHER" id="PTHR30185">
    <property type="entry name" value="CRYPTIC BETA-GLUCOSIDE BGL OPERON ANTITERMINATOR"/>
    <property type="match status" value="1"/>
</dbReference>
<dbReference type="InterPro" id="IPR050661">
    <property type="entry name" value="BglG_antiterminators"/>
</dbReference>
<feature type="domain" description="Mga helix-turn-helix" evidence="3">
    <location>
        <begin position="95"/>
        <end position="164"/>
    </location>
</feature>
<dbReference type="InterPro" id="IPR036388">
    <property type="entry name" value="WH-like_DNA-bd_sf"/>
</dbReference>
<keyword evidence="1" id="KW-0805">Transcription regulation</keyword>
<sequence length="499" mass="58862">MDINTEDLKLFDQETAMMIVLLKLLGTSKKWLTVQEMASASGASTKTVEKYVKLIQVELAESRLNDMALRHDKKKGYFLYMLEDGMLTDFILVQLQATLAYKLMYGIFFENITSVTRFAQANYVSESTVWRVLNELRERILPYGLDIKKGSFQLIGQESQVRQYSHSVMWLFFKGAIWPFPQLSEGTIMATVSLIEAFFGCQLSQLKRQRLAYYLAIIITRSQKQHRIQVTRELLENTEENPLFQRFCQQLMSQFVELKWCDDEWRFLFCVLMTRDELYQSPKIRAEIQQFHRQKRTALFQSLRYLEQTFQERLKINMSFEKEQLLLDYAYSSHQFCQLFHGFSLDINGHLYWNRTKDKYPRLIEALSELIDELQQKTGNLIFAERSFLITRYLIMYATIADLPRLESPLTILLVTDLPVLEEQRVILRLQRAYQQDYHLRIVTEERLSESYQLILSTSKVTQKALQAVPNVIFDTELTKEDYADLDAILWQLFSTSQS</sequence>
<evidence type="ECO:0000313" key="5">
    <source>
        <dbReference type="Proteomes" id="UP000674938"/>
    </source>
</evidence>
<evidence type="ECO:0000256" key="2">
    <source>
        <dbReference type="ARBA" id="ARBA00023163"/>
    </source>
</evidence>
<gene>
    <name evidence="4" type="ORF">I6N95_16920</name>
</gene>
<accession>A0A940SWZ3</accession>
<dbReference type="AlphaFoldDB" id="A0A940SWZ3"/>
<reference evidence="4" key="1">
    <citation type="submission" date="2020-12" db="EMBL/GenBank/DDBJ databases">
        <title>Vagococcus allomyrinae sp. nov. and Enterococcus lavae sp. nov., isolated from the larvae of Allomyrina dichotoma.</title>
        <authorList>
            <person name="Lee S.D."/>
        </authorList>
    </citation>
    <scope>NUCLEOTIDE SEQUENCE</scope>
    <source>
        <strain evidence="4">BWB3-3</strain>
    </source>
</reference>
<dbReference type="Proteomes" id="UP000674938">
    <property type="component" value="Unassembled WGS sequence"/>
</dbReference>
<dbReference type="Pfam" id="PF05043">
    <property type="entry name" value="Mga"/>
    <property type="match status" value="1"/>
</dbReference>
<name>A0A940SWZ3_9ENTE</name>
<keyword evidence="2" id="KW-0804">Transcription</keyword>
<evidence type="ECO:0000313" key="4">
    <source>
        <dbReference type="EMBL" id="MBP1042701.1"/>
    </source>
</evidence>
<proteinExistence type="predicted"/>
<evidence type="ECO:0000259" key="3">
    <source>
        <dbReference type="Pfam" id="PF05043"/>
    </source>
</evidence>
<dbReference type="InterPro" id="IPR007737">
    <property type="entry name" value="Mga_HTH"/>
</dbReference>
<keyword evidence="5" id="KW-1185">Reference proteome</keyword>
<dbReference type="PANTHER" id="PTHR30185:SF13">
    <property type="entry name" value="LICABCH OPERON REGULATOR-RELATED"/>
    <property type="match status" value="1"/>
</dbReference>
<organism evidence="4 5">
    <name type="scientific">Vagococcus allomyrinae</name>
    <dbReference type="NCBI Taxonomy" id="2794353"/>
    <lineage>
        <taxon>Bacteria</taxon>
        <taxon>Bacillati</taxon>
        <taxon>Bacillota</taxon>
        <taxon>Bacilli</taxon>
        <taxon>Lactobacillales</taxon>
        <taxon>Enterococcaceae</taxon>
        <taxon>Vagococcus</taxon>
    </lineage>
</organism>